<dbReference type="InterPro" id="IPR011993">
    <property type="entry name" value="PH-like_dom_sf"/>
</dbReference>
<dbReference type="GO" id="GO:0005886">
    <property type="term" value="C:plasma membrane"/>
    <property type="evidence" value="ECO:0007669"/>
    <property type="project" value="TreeGrafter"/>
</dbReference>
<dbReference type="GO" id="GO:0120015">
    <property type="term" value="F:sterol transfer activity"/>
    <property type="evidence" value="ECO:0007669"/>
    <property type="project" value="TreeGrafter"/>
</dbReference>
<comment type="caution">
    <text evidence="7">The sequence shown here is derived from an EMBL/GenBank/DDBJ whole genome shotgun (WGS) entry which is preliminary data.</text>
</comment>
<dbReference type="Pfam" id="PF16016">
    <property type="entry name" value="VASt"/>
    <property type="match status" value="1"/>
</dbReference>
<dbReference type="InterPro" id="IPR031968">
    <property type="entry name" value="VASt"/>
</dbReference>
<dbReference type="OrthoDB" id="365144at2759"/>
<proteinExistence type="predicted"/>
<dbReference type="InterPro" id="IPR051482">
    <property type="entry name" value="Cholesterol_transport"/>
</dbReference>
<dbReference type="InterPro" id="IPR004182">
    <property type="entry name" value="GRAM"/>
</dbReference>
<feature type="transmembrane region" description="Helical" evidence="5">
    <location>
        <begin position="330"/>
        <end position="347"/>
    </location>
</feature>
<name>A0A1R2BDD6_9CILI</name>
<evidence type="ECO:0000259" key="6">
    <source>
        <dbReference type="PROSITE" id="PS51778"/>
    </source>
</evidence>
<dbReference type="GO" id="GO:0032934">
    <property type="term" value="F:sterol binding"/>
    <property type="evidence" value="ECO:0007669"/>
    <property type="project" value="TreeGrafter"/>
</dbReference>
<gene>
    <name evidence="7" type="ORF">SteCoe_26221</name>
</gene>
<dbReference type="PANTHER" id="PTHR23319">
    <property type="entry name" value="GRAM DOMAIN CONTAINING 1B, ISOFORM E"/>
    <property type="match status" value="1"/>
</dbReference>
<dbReference type="EMBL" id="MPUH01000729">
    <property type="protein sequence ID" value="OMJ74771.1"/>
    <property type="molecule type" value="Genomic_DNA"/>
</dbReference>
<evidence type="ECO:0000256" key="4">
    <source>
        <dbReference type="ARBA" id="ARBA00023136"/>
    </source>
</evidence>
<reference evidence="7 8" key="1">
    <citation type="submission" date="2016-11" db="EMBL/GenBank/DDBJ databases">
        <title>The macronuclear genome of Stentor coeruleus: a giant cell with tiny introns.</title>
        <authorList>
            <person name="Slabodnick M."/>
            <person name="Ruby J.G."/>
            <person name="Reiff S.B."/>
            <person name="Swart E.C."/>
            <person name="Gosai S."/>
            <person name="Prabakaran S."/>
            <person name="Witkowska E."/>
            <person name="Larue G.E."/>
            <person name="Fisher S."/>
            <person name="Freeman R.M."/>
            <person name="Gunawardena J."/>
            <person name="Chu W."/>
            <person name="Stover N.A."/>
            <person name="Gregory B.D."/>
            <person name="Nowacki M."/>
            <person name="Derisi J."/>
            <person name="Roy S.W."/>
            <person name="Marshall W.F."/>
            <person name="Sood P."/>
        </authorList>
    </citation>
    <scope>NUCLEOTIDE SEQUENCE [LARGE SCALE GENOMIC DNA]</scope>
    <source>
        <strain evidence="7">WM001</strain>
    </source>
</reference>
<accession>A0A1R2BDD6</accession>
<dbReference type="PANTHER" id="PTHR23319:SF4">
    <property type="entry name" value="GRAM DOMAIN CONTAINING 1B, ISOFORM E"/>
    <property type="match status" value="1"/>
</dbReference>
<keyword evidence="3 5" id="KW-1133">Transmembrane helix</keyword>
<dbReference type="Pfam" id="PF02893">
    <property type="entry name" value="GRAM"/>
    <property type="match status" value="1"/>
</dbReference>
<keyword evidence="2 5" id="KW-0812">Transmembrane</keyword>
<protein>
    <recommendedName>
        <fullName evidence="6">VASt domain-containing protein</fullName>
    </recommendedName>
</protein>
<dbReference type="Proteomes" id="UP000187209">
    <property type="component" value="Unassembled WGS sequence"/>
</dbReference>
<evidence type="ECO:0000256" key="3">
    <source>
        <dbReference type="ARBA" id="ARBA00022989"/>
    </source>
</evidence>
<comment type="subcellular location">
    <subcellularLocation>
        <location evidence="1">Membrane</location>
        <topology evidence="1">Single-pass membrane protein</topology>
    </subcellularLocation>
</comment>
<sequence>MYITANFIGFYSHFNSSTILGNITSIIIELKCIESIVKKYNALIFDNSIEIRTKEKKYFFTSFVSRDEAFCIMDKLVMIQEKKKYRVENYAFFGVEERKTRLCLQKVMKNKKDLVSRMFPDWYYNDEVFVPELQIDASIKKVYQWLFSDAANGFHKNYLIETGDKDIEITPWSATPPDYFMDLPGNSWIPSATRIIKCNHKLKERIPMMPTHALLKEAQSIYFINEEKFFIEEEYEVDVPFGSCFKSYLRWVITGKEKTIIKAKYGCVFSKSTIFKGKIIREGTKETLSTLQNIWWPLSQKHINHSLGITTEEPKPQILETIKSKPDLPIFLYITIILLLLIITKLWKKVTNLELELSKTQ</sequence>
<organism evidence="7 8">
    <name type="scientific">Stentor coeruleus</name>
    <dbReference type="NCBI Taxonomy" id="5963"/>
    <lineage>
        <taxon>Eukaryota</taxon>
        <taxon>Sar</taxon>
        <taxon>Alveolata</taxon>
        <taxon>Ciliophora</taxon>
        <taxon>Postciliodesmatophora</taxon>
        <taxon>Heterotrichea</taxon>
        <taxon>Heterotrichida</taxon>
        <taxon>Stentoridae</taxon>
        <taxon>Stentor</taxon>
    </lineage>
</organism>
<dbReference type="Gene3D" id="2.30.29.30">
    <property type="entry name" value="Pleckstrin-homology domain (PH domain)/Phosphotyrosine-binding domain (PTB)"/>
    <property type="match status" value="1"/>
</dbReference>
<dbReference type="GO" id="GO:0005789">
    <property type="term" value="C:endoplasmic reticulum membrane"/>
    <property type="evidence" value="ECO:0007669"/>
    <property type="project" value="TreeGrafter"/>
</dbReference>
<dbReference type="PROSITE" id="PS51778">
    <property type="entry name" value="VAST"/>
    <property type="match status" value="1"/>
</dbReference>
<feature type="domain" description="VASt" evidence="6">
    <location>
        <begin position="126"/>
        <end position="292"/>
    </location>
</feature>
<dbReference type="AlphaFoldDB" id="A0A1R2BDD6"/>
<evidence type="ECO:0000256" key="1">
    <source>
        <dbReference type="ARBA" id="ARBA00004167"/>
    </source>
</evidence>
<evidence type="ECO:0000313" key="7">
    <source>
        <dbReference type="EMBL" id="OMJ74771.1"/>
    </source>
</evidence>
<keyword evidence="8" id="KW-1185">Reference proteome</keyword>
<dbReference type="GO" id="GO:0032366">
    <property type="term" value="P:intracellular sterol transport"/>
    <property type="evidence" value="ECO:0007669"/>
    <property type="project" value="TreeGrafter"/>
</dbReference>
<dbReference type="GO" id="GO:0140268">
    <property type="term" value="C:endoplasmic reticulum-plasma membrane contact site"/>
    <property type="evidence" value="ECO:0007669"/>
    <property type="project" value="TreeGrafter"/>
</dbReference>
<evidence type="ECO:0000313" key="8">
    <source>
        <dbReference type="Proteomes" id="UP000187209"/>
    </source>
</evidence>
<evidence type="ECO:0000256" key="2">
    <source>
        <dbReference type="ARBA" id="ARBA00022692"/>
    </source>
</evidence>
<keyword evidence="4 5" id="KW-0472">Membrane</keyword>
<evidence type="ECO:0000256" key="5">
    <source>
        <dbReference type="SAM" id="Phobius"/>
    </source>
</evidence>